<proteinExistence type="predicted"/>
<name>A0ABD1VKX2_9LAMI</name>
<accession>A0ABD1VKX2</accession>
<dbReference type="Proteomes" id="UP001604277">
    <property type="component" value="Unassembled WGS sequence"/>
</dbReference>
<keyword evidence="2" id="KW-1185">Reference proteome</keyword>
<organism evidence="1 2">
    <name type="scientific">Forsythia ovata</name>
    <dbReference type="NCBI Taxonomy" id="205694"/>
    <lineage>
        <taxon>Eukaryota</taxon>
        <taxon>Viridiplantae</taxon>
        <taxon>Streptophyta</taxon>
        <taxon>Embryophyta</taxon>
        <taxon>Tracheophyta</taxon>
        <taxon>Spermatophyta</taxon>
        <taxon>Magnoliopsida</taxon>
        <taxon>eudicotyledons</taxon>
        <taxon>Gunneridae</taxon>
        <taxon>Pentapetalae</taxon>
        <taxon>asterids</taxon>
        <taxon>lamiids</taxon>
        <taxon>Lamiales</taxon>
        <taxon>Oleaceae</taxon>
        <taxon>Forsythieae</taxon>
        <taxon>Forsythia</taxon>
    </lineage>
</organism>
<comment type="caution">
    <text evidence="1">The sequence shown here is derived from an EMBL/GenBank/DDBJ whole genome shotgun (WGS) entry which is preliminary data.</text>
</comment>
<sequence>MAQISPQDSCAIGMHPKANLASIGGSHTSRTLIVAPCIFDESIPTSGGWQITSNLAESKHHAPHGYVSLAYPTDQMDETGSTGQMDCGLTMGSLVSASIPSSFGSGIDEVHGRECNSAVKDVCA</sequence>
<protein>
    <submittedName>
        <fullName evidence="1">Uncharacterized protein</fullName>
    </submittedName>
</protein>
<reference evidence="2" key="1">
    <citation type="submission" date="2024-07" db="EMBL/GenBank/DDBJ databases">
        <title>Two chromosome-level genome assemblies of Korean endemic species Abeliophyllum distichum and Forsythia ovata (Oleaceae).</title>
        <authorList>
            <person name="Jang H."/>
        </authorList>
    </citation>
    <scope>NUCLEOTIDE SEQUENCE [LARGE SCALE GENOMIC DNA]</scope>
</reference>
<dbReference type="EMBL" id="JBFOLJ010000005">
    <property type="protein sequence ID" value="KAL2538002.1"/>
    <property type="molecule type" value="Genomic_DNA"/>
</dbReference>
<evidence type="ECO:0000313" key="2">
    <source>
        <dbReference type="Proteomes" id="UP001604277"/>
    </source>
</evidence>
<dbReference type="AlphaFoldDB" id="A0ABD1VKX2"/>
<gene>
    <name evidence="1" type="ORF">Fot_19393</name>
</gene>
<evidence type="ECO:0000313" key="1">
    <source>
        <dbReference type="EMBL" id="KAL2538002.1"/>
    </source>
</evidence>